<dbReference type="Gene3D" id="2.30.320.10">
    <property type="entry name" value="YwqG-like"/>
    <property type="match status" value="1"/>
</dbReference>
<proteinExistence type="predicted"/>
<dbReference type="RefSeq" id="WP_021753330.1">
    <property type="nucleotide sequence ID" value="NZ_KI271858.1"/>
</dbReference>
<dbReference type="EMBL" id="AWVP01000043">
    <property type="protein sequence ID" value="ERK58789.1"/>
    <property type="molecule type" value="Genomic_DNA"/>
</dbReference>
<sequence length="294" mass="34490">MILFIDYNDIDNFLTKFKKTTETEVIKITPIPNTPTKITNSKFGGVFYLPKNAEIPTNNKGEQLTFLAQINCEELPKNNIYPKSGIMQFWIYGGSPDLGADFEVDYNNINSNTNKRVLYYPDVTEHYSEDEVTTLYQPKSFEEETGNTTLTPLMKGSPFGLSFELDKQSMTPSDHHFDAHFVKEWNKRFPSFKIELDWTELYIYDEELYDYIEEQFNENFSAAQIGGFPSFTQWDPRFKDEFKDYNILLLQINSYDNPECKIMWGDCGVGNFFITKKQLKKLDFSKILYTWDCY</sequence>
<keyword evidence="2" id="KW-1185">Reference proteome</keyword>
<dbReference type="InterPro" id="IPR035948">
    <property type="entry name" value="YwqG-like_sf"/>
</dbReference>
<dbReference type="PATRIC" id="fig|1321820.3.peg.675"/>
<dbReference type="PANTHER" id="PTHR36436:SF6">
    <property type="entry name" value="SLL5081 PROTEIN"/>
    <property type="match status" value="1"/>
</dbReference>
<evidence type="ECO:0008006" key="3">
    <source>
        <dbReference type="Google" id="ProtNLM"/>
    </source>
</evidence>
<comment type="caution">
    <text evidence="1">The sequence shown here is derived from an EMBL/GenBank/DDBJ whole genome shotgun (WGS) entry which is preliminary data.</text>
</comment>
<dbReference type="Pfam" id="PF09234">
    <property type="entry name" value="DUF1963"/>
    <property type="match status" value="1"/>
</dbReference>
<evidence type="ECO:0000313" key="1">
    <source>
        <dbReference type="EMBL" id="ERK58789.1"/>
    </source>
</evidence>
<dbReference type="HOGENOM" id="CLU_056726_0_0_9"/>
<accession>U2QRE5</accession>
<reference evidence="1 2" key="1">
    <citation type="submission" date="2013-08" db="EMBL/GenBank/DDBJ databases">
        <authorList>
            <person name="Weinstock G."/>
            <person name="Sodergren E."/>
            <person name="Wylie T."/>
            <person name="Fulton L."/>
            <person name="Fulton R."/>
            <person name="Fronick C."/>
            <person name="O'Laughlin M."/>
            <person name="Godfrey J."/>
            <person name="Miner T."/>
            <person name="Herter B."/>
            <person name="Appelbaum E."/>
            <person name="Cordes M."/>
            <person name="Lek S."/>
            <person name="Wollam A."/>
            <person name="Pepin K.H."/>
            <person name="Palsikar V.B."/>
            <person name="Mitreva M."/>
            <person name="Wilson R.K."/>
        </authorList>
    </citation>
    <scope>NUCLEOTIDE SEQUENCE [LARGE SCALE GENOMIC DNA]</scope>
    <source>
        <strain evidence="1 2">ATCC 700627</strain>
    </source>
</reference>
<dbReference type="SUPFAM" id="SSF103032">
    <property type="entry name" value="Hypothetical protein YwqG"/>
    <property type="match status" value="1"/>
</dbReference>
<dbReference type="Proteomes" id="UP000016637">
    <property type="component" value="Unassembled WGS sequence"/>
</dbReference>
<dbReference type="PANTHER" id="PTHR36436">
    <property type="entry name" value="SLL5081 PROTEIN"/>
    <property type="match status" value="1"/>
</dbReference>
<organism evidence="1 2">
    <name type="scientific">Gemella bergeri ATCC 700627</name>
    <dbReference type="NCBI Taxonomy" id="1321820"/>
    <lineage>
        <taxon>Bacteria</taxon>
        <taxon>Bacillati</taxon>
        <taxon>Bacillota</taxon>
        <taxon>Bacilli</taxon>
        <taxon>Bacillales</taxon>
        <taxon>Gemellaceae</taxon>
        <taxon>Gemella</taxon>
    </lineage>
</organism>
<gene>
    <name evidence="1" type="ORF">HMPREF1983_00689</name>
</gene>
<dbReference type="InterPro" id="IPR015315">
    <property type="entry name" value="DUF1963"/>
</dbReference>
<protein>
    <recommendedName>
        <fullName evidence="3">DUF1963 domain-containing protein</fullName>
    </recommendedName>
</protein>
<evidence type="ECO:0000313" key="2">
    <source>
        <dbReference type="Proteomes" id="UP000016637"/>
    </source>
</evidence>
<name>U2QRE5_9BACL</name>
<dbReference type="eggNOG" id="COG3878">
    <property type="taxonomic scope" value="Bacteria"/>
</dbReference>
<dbReference type="AlphaFoldDB" id="U2QRE5"/>